<dbReference type="AlphaFoldDB" id="A0A929FBD0"/>
<sequence length="112" mass="12630">AYVITASQPERTPLDVKDLVYTTSLENGEPLQQLFFTTLERQYSDLDATSLSHFHWLFLAPSDEGWEMVFMFSAIDAENEVMLPPRDSSQGSVGQAVQRWLTDCKAEAIAVE</sequence>
<name>A0A929FBD0_LEPEC</name>
<dbReference type="EMBL" id="JADEXP010000484">
    <property type="protein sequence ID" value="MBE9070641.1"/>
    <property type="molecule type" value="Genomic_DNA"/>
</dbReference>
<feature type="non-terminal residue" evidence="1">
    <location>
        <position position="1"/>
    </location>
</feature>
<evidence type="ECO:0000313" key="1">
    <source>
        <dbReference type="EMBL" id="MBE9070641.1"/>
    </source>
</evidence>
<comment type="caution">
    <text evidence="1">The sequence shown here is derived from an EMBL/GenBank/DDBJ whole genome shotgun (WGS) entry which is preliminary data.</text>
</comment>
<keyword evidence="2" id="KW-1185">Reference proteome</keyword>
<organism evidence="1 2">
    <name type="scientific">Leptolyngbya cf. ectocarpi LEGE 11479</name>
    <dbReference type="NCBI Taxonomy" id="1828722"/>
    <lineage>
        <taxon>Bacteria</taxon>
        <taxon>Bacillati</taxon>
        <taxon>Cyanobacteriota</taxon>
        <taxon>Cyanophyceae</taxon>
        <taxon>Leptolyngbyales</taxon>
        <taxon>Leptolyngbyaceae</taxon>
        <taxon>Leptolyngbya group</taxon>
        <taxon>Leptolyngbya</taxon>
    </lineage>
</organism>
<dbReference type="RefSeq" id="WP_228016523.1">
    <property type="nucleotide sequence ID" value="NZ_JADEXP010000484.1"/>
</dbReference>
<dbReference type="Proteomes" id="UP000615026">
    <property type="component" value="Unassembled WGS sequence"/>
</dbReference>
<protein>
    <submittedName>
        <fullName evidence="1">Uncharacterized protein</fullName>
    </submittedName>
</protein>
<gene>
    <name evidence="1" type="ORF">IQ260_28785</name>
</gene>
<reference evidence="1" key="1">
    <citation type="submission" date="2020-10" db="EMBL/GenBank/DDBJ databases">
        <authorList>
            <person name="Castelo-Branco R."/>
            <person name="Eusebio N."/>
            <person name="Adriana R."/>
            <person name="Vieira A."/>
            <person name="Brugerolle De Fraissinette N."/>
            <person name="Rezende De Castro R."/>
            <person name="Schneider M.P."/>
            <person name="Vasconcelos V."/>
            <person name="Leao P.N."/>
        </authorList>
    </citation>
    <scope>NUCLEOTIDE SEQUENCE</scope>
    <source>
        <strain evidence="1">LEGE 11479</strain>
    </source>
</reference>
<proteinExistence type="predicted"/>
<evidence type="ECO:0000313" key="2">
    <source>
        <dbReference type="Proteomes" id="UP000615026"/>
    </source>
</evidence>
<accession>A0A929FBD0</accession>